<reference evidence="7 8" key="1">
    <citation type="submission" date="2018-11" db="EMBL/GenBank/DDBJ databases">
        <authorList>
            <consortium name="Pathogen Informatics"/>
        </authorList>
    </citation>
    <scope>NUCLEOTIDE SEQUENCE [LARGE SCALE GENOMIC DNA]</scope>
</reference>
<dbReference type="EMBL" id="UYRT01080312">
    <property type="protein sequence ID" value="VDN22490.1"/>
    <property type="molecule type" value="Genomic_DNA"/>
</dbReference>
<dbReference type="InterPro" id="IPR036957">
    <property type="entry name" value="Znf_PARP_sf"/>
</dbReference>
<dbReference type="PROSITE" id="PS52007">
    <property type="entry name" value="PADR1"/>
    <property type="match status" value="1"/>
</dbReference>
<evidence type="ECO:0000256" key="1">
    <source>
        <dbReference type="ARBA" id="ARBA00004123"/>
    </source>
</evidence>
<keyword evidence="2" id="KW-0479">Metal-binding</keyword>
<dbReference type="GO" id="GO:0008270">
    <property type="term" value="F:zinc ion binding"/>
    <property type="evidence" value="ECO:0007669"/>
    <property type="project" value="UniProtKB-KW"/>
</dbReference>
<proteinExistence type="predicted"/>
<sequence>MLQREWRPLRFCEICPTAQNMRKAIVLPAEGAAESSVSWCGARPEEASGPGRRIRSIVAKQLRLLQKEDRQGANDEGVLRLSYKSSWYHVKCFSPAQMGYEGGTENIAGFSQLIEEDQNELVPIFDPYAEAKKKQQQEEVEAVKTKRAKMEEPDTEERRERLKATFSSTVHCGSILAFVDFYKFVFSLQLLDRLVDCVVFGCPLPCEICKNGHIVYRQVFLFRVSMCFFFSSSEHRYVCRGYISEYTHCSYASHNPPRQPFVVPDEMKEKNTTLGDFEKKVVRLSI</sequence>
<dbReference type="OrthoDB" id="429950at2759"/>
<evidence type="ECO:0000256" key="5">
    <source>
        <dbReference type="ARBA" id="ARBA00023242"/>
    </source>
</evidence>
<evidence type="ECO:0000256" key="4">
    <source>
        <dbReference type="ARBA" id="ARBA00022833"/>
    </source>
</evidence>
<keyword evidence="5" id="KW-0539">Nucleus</keyword>
<dbReference type="PROSITE" id="PS50064">
    <property type="entry name" value="ZF_PARP_2"/>
    <property type="match status" value="1"/>
</dbReference>
<accession>A0A3P7M8N9</accession>
<keyword evidence="3" id="KW-0863">Zinc-finger</keyword>
<evidence type="ECO:0000259" key="6">
    <source>
        <dbReference type="PROSITE" id="PS50064"/>
    </source>
</evidence>
<dbReference type="Proteomes" id="UP000271098">
    <property type="component" value="Unassembled WGS sequence"/>
</dbReference>
<dbReference type="Gene3D" id="3.90.640.80">
    <property type="match status" value="1"/>
</dbReference>
<keyword evidence="4" id="KW-0862">Zinc</keyword>
<dbReference type="SUPFAM" id="SSF57716">
    <property type="entry name" value="Glucocorticoid receptor-like (DNA-binding domain)"/>
    <property type="match status" value="1"/>
</dbReference>
<gene>
    <name evidence="7" type="ORF">GPUH_LOCUS13539</name>
</gene>
<dbReference type="Pfam" id="PF08063">
    <property type="entry name" value="Zn_ribbon_PADR1"/>
    <property type="match status" value="1"/>
</dbReference>
<dbReference type="SMART" id="SM01335">
    <property type="entry name" value="PADR1"/>
    <property type="match status" value="1"/>
</dbReference>
<dbReference type="InterPro" id="IPR012982">
    <property type="entry name" value="PARP1-like_PADR1_Zn_ribbon"/>
</dbReference>
<dbReference type="GO" id="GO:0005634">
    <property type="term" value="C:nucleus"/>
    <property type="evidence" value="ECO:0007669"/>
    <property type="project" value="UniProtKB-SubCell"/>
</dbReference>
<dbReference type="AlphaFoldDB" id="A0A3P7M8N9"/>
<dbReference type="GO" id="GO:0003677">
    <property type="term" value="F:DNA binding"/>
    <property type="evidence" value="ECO:0007669"/>
    <property type="project" value="InterPro"/>
</dbReference>
<comment type="subcellular location">
    <subcellularLocation>
        <location evidence="1">Nucleus</location>
    </subcellularLocation>
</comment>
<keyword evidence="8" id="KW-1185">Reference proteome</keyword>
<protein>
    <recommendedName>
        <fullName evidence="6">PARP-type domain-containing protein</fullName>
    </recommendedName>
</protein>
<evidence type="ECO:0000256" key="3">
    <source>
        <dbReference type="ARBA" id="ARBA00022771"/>
    </source>
</evidence>
<name>A0A3P7M8N9_9BILA</name>
<organism evidence="7 8">
    <name type="scientific">Gongylonema pulchrum</name>
    <dbReference type="NCBI Taxonomy" id="637853"/>
    <lineage>
        <taxon>Eukaryota</taxon>
        <taxon>Metazoa</taxon>
        <taxon>Ecdysozoa</taxon>
        <taxon>Nematoda</taxon>
        <taxon>Chromadorea</taxon>
        <taxon>Rhabditida</taxon>
        <taxon>Spirurina</taxon>
        <taxon>Spiruromorpha</taxon>
        <taxon>Spiruroidea</taxon>
        <taxon>Gongylonematidae</taxon>
        <taxon>Gongylonema</taxon>
    </lineage>
</organism>
<evidence type="ECO:0000256" key="2">
    <source>
        <dbReference type="ARBA" id="ARBA00022723"/>
    </source>
</evidence>
<dbReference type="Gene3D" id="3.30.1740.10">
    <property type="entry name" value="Zinc finger, PARP-type"/>
    <property type="match status" value="1"/>
</dbReference>
<evidence type="ECO:0000313" key="8">
    <source>
        <dbReference type="Proteomes" id="UP000271098"/>
    </source>
</evidence>
<feature type="domain" description="PARP-type" evidence="6">
    <location>
        <begin position="33"/>
        <end position="121"/>
    </location>
</feature>
<evidence type="ECO:0000313" key="7">
    <source>
        <dbReference type="EMBL" id="VDN22490.1"/>
    </source>
</evidence>
<dbReference type="InterPro" id="IPR001510">
    <property type="entry name" value="Znf_PARP"/>
</dbReference>